<dbReference type="Proteomes" id="UP000831495">
    <property type="component" value="Chromosome"/>
</dbReference>
<keyword evidence="3" id="KW-1185">Reference proteome</keyword>
<dbReference type="InterPro" id="IPR025272">
    <property type="entry name" value="SocA_Panacea"/>
</dbReference>
<feature type="domain" description="Antitoxin SocA-like Panacea" evidence="1">
    <location>
        <begin position="27"/>
        <end position="145"/>
    </location>
</feature>
<organism evidence="2 3">
    <name type="scientific">Bombilactobacillus folatiphilus</name>
    <dbReference type="NCBI Taxonomy" id="2923362"/>
    <lineage>
        <taxon>Bacteria</taxon>
        <taxon>Bacillati</taxon>
        <taxon>Bacillota</taxon>
        <taxon>Bacilli</taxon>
        <taxon>Lactobacillales</taxon>
        <taxon>Lactobacillaceae</taxon>
        <taxon>Bombilactobacillus</taxon>
    </lineage>
</organism>
<dbReference type="RefSeq" id="WP_249514258.1">
    <property type="nucleotide sequence ID" value="NZ_CP093366.1"/>
</dbReference>
<dbReference type="Pfam" id="PF13274">
    <property type="entry name" value="SocA_Panacea"/>
    <property type="match status" value="1"/>
</dbReference>
<reference evidence="2" key="1">
    <citation type="journal article" date="2022" name="Int. J. Syst. Evol. Microbiol.">
        <title>Apilactobacillus apisilvae sp. nov., Nicolia spurrieriana gen. nov. sp. nov., Bombilactobacillus folatiphilus sp. nov. and Bombilactobacillus thymidiniphilus sp. nov., four new lactic acid bacterial isolates from stingless bees Tetragonula carbonaria and Austroplebeia australis.</title>
        <authorList>
            <person name="Oliphant S.A."/>
            <person name="Watson-Haigh N.S."/>
            <person name="Sumby K.M."/>
            <person name="Gardner J."/>
            <person name="Groom S."/>
            <person name="Jiranek V."/>
        </authorList>
    </citation>
    <scope>NUCLEOTIDE SEQUENCE</scope>
    <source>
        <strain evidence="2">SG4_D2</strain>
    </source>
</reference>
<dbReference type="EMBL" id="CP093366">
    <property type="protein sequence ID" value="UQS81990.1"/>
    <property type="molecule type" value="Genomic_DNA"/>
</dbReference>
<name>A0ABY4P8Q5_9LACO</name>
<accession>A0ABY4P8Q5</accession>
<evidence type="ECO:0000259" key="1">
    <source>
        <dbReference type="Pfam" id="PF13274"/>
    </source>
</evidence>
<proteinExistence type="predicted"/>
<evidence type="ECO:0000313" key="2">
    <source>
        <dbReference type="EMBL" id="UQS81990.1"/>
    </source>
</evidence>
<protein>
    <submittedName>
        <fullName evidence="2">DUF4065 domain-containing protein</fullName>
    </submittedName>
</protein>
<sequence length="178" mass="21170">MAKAMDVADYIITKAKKLSTPVSNLQLQKIMYYLNVIHLVENGVDQPLIDDARFQRWPFGPVISSVYHEYSNNGGMDIEKPQDHGTLAWDDKEEDFKFFSKKFDASDFHVKHRDDEKFIDTYIKELLKYPAYKLVGYSHMEDQWKEKDYNESYDDYLTYDYYKNDSWLQSIIDNSKIN</sequence>
<evidence type="ECO:0000313" key="3">
    <source>
        <dbReference type="Proteomes" id="UP000831495"/>
    </source>
</evidence>
<gene>
    <name evidence="2" type="ORF">MOO45_07315</name>
</gene>